<organism evidence="2">
    <name type="scientific">Chlorella variabilis</name>
    <name type="common">Green alga</name>
    <dbReference type="NCBI Taxonomy" id="554065"/>
    <lineage>
        <taxon>Eukaryota</taxon>
        <taxon>Viridiplantae</taxon>
        <taxon>Chlorophyta</taxon>
        <taxon>core chlorophytes</taxon>
        <taxon>Trebouxiophyceae</taxon>
        <taxon>Chlorellales</taxon>
        <taxon>Chlorellaceae</taxon>
        <taxon>Chlorella clade</taxon>
        <taxon>Chlorella</taxon>
    </lineage>
</organism>
<dbReference type="OrthoDB" id="38364at2759"/>
<dbReference type="InterPro" id="IPR027417">
    <property type="entry name" value="P-loop_NTPase"/>
</dbReference>
<dbReference type="PANTHER" id="PTHR42869">
    <property type="entry name" value="SLL0572 PROTEIN"/>
    <property type="match status" value="1"/>
</dbReference>
<evidence type="ECO:0000313" key="2">
    <source>
        <dbReference type="Proteomes" id="UP000008141"/>
    </source>
</evidence>
<dbReference type="Gene3D" id="3.40.50.300">
    <property type="entry name" value="P-loop containing nucleotide triphosphate hydrolases"/>
    <property type="match status" value="1"/>
</dbReference>
<evidence type="ECO:0008006" key="3">
    <source>
        <dbReference type="Google" id="ProtNLM"/>
    </source>
</evidence>
<dbReference type="InterPro" id="IPR053199">
    <property type="entry name" value="cDPG_synthetase-like"/>
</dbReference>
<keyword evidence="2" id="KW-1185">Reference proteome</keyword>
<protein>
    <recommendedName>
        <fullName evidence="3">CobW/HypB/UreG nucleotide-binding domain-containing protein</fullName>
    </recommendedName>
</protein>
<dbReference type="Proteomes" id="UP000008141">
    <property type="component" value="Unassembled WGS sequence"/>
</dbReference>
<name>E1Z4S3_CHLVA</name>
<dbReference type="eggNOG" id="ENOG502RY26">
    <property type="taxonomic scope" value="Eukaryota"/>
</dbReference>
<dbReference type="KEGG" id="cvr:CHLNCDRAFT_33851"/>
<dbReference type="EMBL" id="GL433836">
    <property type="protein sequence ID" value="EFN59399.1"/>
    <property type="molecule type" value="Genomic_DNA"/>
</dbReference>
<proteinExistence type="predicted"/>
<dbReference type="PANTHER" id="PTHR42869:SF1">
    <property type="entry name" value="SLL0572 PROTEIN"/>
    <property type="match status" value="1"/>
</dbReference>
<reference evidence="1 2" key="1">
    <citation type="journal article" date="2010" name="Plant Cell">
        <title>The Chlorella variabilis NC64A genome reveals adaptation to photosymbiosis, coevolution with viruses, and cryptic sex.</title>
        <authorList>
            <person name="Blanc G."/>
            <person name="Duncan G."/>
            <person name="Agarkova I."/>
            <person name="Borodovsky M."/>
            <person name="Gurnon J."/>
            <person name="Kuo A."/>
            <person name="Lindquist E."/>
            <person name="Lucas S."/>
            <person name="Pangilinan J."/>
            <person name="Polle J."/>
            <person name="Salamov A."/>
            <person name="Terry A."/>
            <person name="Yamada T."/>
            <person name="Dunigan D.D."/>
            <person name="Grigoriev I.V."/>
            <person name="Claverie J.M."/>
            <person name="Van Etten J.L."/>
        </authorList>
    </citation>
    <scope>NUCLEOTIDE SEQUENCE [LARGE SCALE GENOMIC DNA]</scope>
    <source>
        <strain evidence="1 2">NC64A</strain>
    </source>
</reference>
<dbReference type="SUPFAM" id="SSF52540">
    <property type="entry name" value="P-loop containing nucleoside triphosphate hydrolases"/>
    <property type="match status" value="1"/>
</dbReference>
<accession>E1Z4S3</accession>
<dbReference type="AlphaFoldDB" id="E1Z4S3"/>
<gene>
    <name evidence="1" type="ORF">CHLNCDRAFT_33851</name>
</gene>
<dbReference type="RefSeq" id="XP_005851501.1">
    <property type="nucleotide sequence ID" value="XM_005851439.1"/>
</dbReference>
<evidence type="ECO:0000313" key="1">
    <source>
        <dbReference type="EMBL" id="EFN59399.1"/>
    </source>
</evidence>
<sequence length="442" mass="49129">MKARTRVLILGAAGRDFHNFNVLFRDNDDVECVGFTAAQIPNIEGRLYPPELSGKLYPEGLHIWAEEELEQVIRDQRVDKCLLSYSDLPHSKVMLLAGRCLAVGADFELAAPEKTYLRSCRPVVATCAVRTGCGKSQVSRYIIDELQKRGKKCVLVRHPMPYGNLAEQAVQRFESYEDLATHKVTIEEREEYEQHIKAGTVVYAGVDYEAILRQAEKEADVVIWDGGNNDTPFYRPDLFICITDPHRVGHEQRFYPGDVCFRMADAIVINKANTAPAGAVEKLKEAAAKINPGAAVYVTDSDIVVDAPELVKGKRVVLIEDGPTLTHGGMAYGAGKFAAEKFGAGELVDPRPYLVGSMLLTYRKNLHLGKLIPAMGYYPEQIADLEASINAVPCDTVIIATPMDLRKIINIEKPATVVSYAVQDRDPPFLREEVDKMVKRCF</sequence>
<dbReference type="GeneID" id="17358686"/>
<dbReference type="InParanoid" id="E1Z4S3"/>